<dbReference type="PANTHER" id="PTHR23416:SF78">
    <property type="entry name" value="LIPOPOLYSACCHARIDE BIOSYNTHESIS O-ACETYL TRANSFERASE WBBJ-RELATED"/>
    <property type="match status" value="1"/>
</dbReference>
<accession>A0A7Z8ZS53</accession>
<proteinExistence type="predicted"/>
<sequence>MPLIKLDSIKEYNDKNNNSISCSRQYDGCTVFFRGSNNKIKIADGALLSNVIIHMDCDNGELSIGKHDSVNIPFKGIVRIGQDSKVLIGNNVTCSPIYISAVEGAKITIGEDCMFATSIILRSDDSHPIFDVRTGKRVNPAKDINIGNHVWVGERAMILGGTTIGDGSIVGMGSIVKKKFPNNCILAGIPARITRKHIAWERPHLSLSEPYMKPDSSCVKKSNYWNYTDDV</sequence>
<evidence type="ECO:0000313" key="1">
    <source>
        <dbReference type="EMBL" id="VED80026.1"/>
    </source>
</evidence>
<dbReference type="Gene3D" id="2.160.10.10">
    <property type="entry name" value="Hexapeptide repeat proteins"/>
    <property type="match status" value="1"/>
</dbReference>
<dbReference type="PANTHER" id="PTHR23416">
    <property type="entry name" value="SIALIC ACID SYNTHASE-RELATED"/>
    <property type="match status" value="1"/>
</dbReference>
<dbReference type="EMBL" id="LR134270">
    <property type="protein sequence ID" value="VED80026.1"/>
    <property type="molecule type" value="Genomic_DNA"/>
</dbReference>
<dbReference type="Pfam" id="PF00132">
    <property type="entry name" value="Hexapep"/>
    <property type="match status" value="1"/>
</dbReference>
<dbReference type="AlphaFoldDB" id="A0A7Z8ZS53"/>
<keyword evidence="1" id="KW-0012">Acyltransferase</keyword>
<name>A0A7Z8ZS53_9ESCH</name>
<organism evidence="1 2">
    <name type="scientific">Escherichia marmotae</name>
    <dbReference type="NCBI Taxonomy" id="1499973"/>
    <lineage>
        <taxon>Bacteria</taxon>
        <taxon>Pseudomonadati</taxon>
        <taxon>Pseudomonadota</taxon>
        <taxon>Gammaproteobacteria</taxon>
        <taxon>Enterobacterales</taxon>
        <taxon>Enterobacteriaceae</taxon>
        <taxon>Escherichia</taxon>
    </lineage>
</organism>
<dbReference type="EC" id="2.3.1.79" evidence="1"/>
<dbReference type="RefSeq" id="WP_126511322.1">
    <property type="nucleotide sequence ID" value="NZ_LR134270.1"/>
</dbReference>
<dbReference type="InterPro" id="IPR011004">
    <property type="entry name" value="Trimer_LpxA-like_sf"/>
</dbReference>
<dbReference type="InterPro" id="IPR051159">
    <property type="entry name" value="Hexapeptide_acetyltransf"/>
</dbReference>
<dbReference type="CDD" id="cd04647">
    <property type="entry name" value="LbH_MAT_like"/>
    <property type="match status" value="1"/>
</dbReference>
<dbReference type="GO" id="GO:0008925">
    <property type="term" value="F:maltose O-acetyltransferase activity"/>
    <property type="evidence" value="ECO:0007669"/>
    <property type="project" value="UniProtKB-EC"/>
</dbReference>
<dbReference type="Proteomes" id="UP000277464">
    <property type="component" value="Chromosome"/>
</dbReference>
<dbReference type="SUPFAM" id="SSF51161">
    <property type="entry name" value="Trimeric LpxA-like enzymes"/>
    <property type="match status" value="1"/>
</dbReference>
<evidence type="ECO:0000313" key="2">
    <source>
        <dbReference type="Proteomes" id="UP000277464"/>
    </source>
</evidence>
<dbReference type="InterPro" id="IPR001451">
    <property type="entry name" value="Hexapep"/>
</dbReference>
<protein>
    <submittedName>
        <fullName evidence="1">Capsule O-acetyl transferase</fullName>
        <ecNumber evidence="1">2.3.1.79</ecNumber>
    </submittedName>
</protein>
<reference evidence="1 2" key="1">
    <citation type="submission" date="2018-12" db="EMBL/GenBank/DDBJ databases">
        <authorList>
            <consortium name="Pathogen Informatics"/>
        </authorList>
    </citation>
    <scope>NUCLEOTIDE SEQUENCE [LARGE SCALE GENOMIC DNA]</scope>
    <source>
        <strain evidence="1 2">NCTC8196</strain>
    </source>
</reference>
<keyword evidence="1" id="KW-0808">Transferase</keyword>
<gene>
    <name evidence="1" type="primary">maa_2</name>
    <name evidence="1" type="ORF">NCTC8196_03172</name>
</gene>